<keyword evidence="2" id="KW-0472">Membrane</keyword>
<dbReference type="SUPFAM" id="SSF51735">
    <property type="entry name" value="NAD(P)-binding Rossmann-fold domains"/>
    <property type="match status" value="1"/>
</dbReference>
<comment type="subcellular location">
    <subcellularLocation>
        <location evidence="1">Membrane</location>
    </subcellularLocation>
</comment>
<organism evidence="4 5">
    <name type="scientific">Dyadobacter psychrophilus</name>
    <dbReference type="NCBI Taxonomy" id="651661"/>
    <lineage>
        <taxon>Bacteria</taxon>
        <taxon>Pseudomonadati</taxon>
        <taxon>Bacteroidota</taxon>
        <taxon>Cytophagia</taxon>
        <taxon>Cytophagales</taxon>
        <taxon>Spirosomataceae</taxon>
        <taxon>Dyadobacter</taxon>
    </lineage>
</organism>
<keyword evidence="5" id="KW-1185">Reference proteome</keyword>
<dbReference type="InterPro" id="IPR001509">
    <property type="entry name" value="Epimerase_deHydtase"/>
</dbReference>
<evidence type="ECO:0000256" key="1">
    <source>
        <dbReference type="ARBA" id="ARBA00004370"/>
    </source>
</evidence>
<dbReference type="RefSeq" id="WP_082214784.1">
    <property type="nucleotide sequence ID" value="NZ_FUZA01000002.1"/>
</dbReference>
<dbReference type="Proteomes" id="UP000190897">
    <property type="component" value="Unassembled WGS sequence"/>
</dbReference>
<dbReference type="InterPro" id="IPR036291">
    <property type="entry name" value="NAD(P)-bd_dom_sf"/>
</dbReference>
<protein>
    <submittedName>
        <fullName evidence="4">Uncharacterized conserved protein YbjT, contains NAD(P)-binding and DUF2867 domains</fullName>
    </submittedName>
</protein>
<dbReference type="PANTHER" id="PTHR14097:SF7">
    <property type="entry name" value="OXIDOREDUCTASE HTATIP2"/>
    <property type="match status" value="1"/>
</dbReference>
<dbReference type="PANTHER" id="PTHR14097">
    <property type="entry name" value="OXIDOREDUCTASE HTATIP2"/>
    <property type="match status" value="1"/>
</dbReference>
<accession>A0A1T5EB28</accession>
<sequence length="223" mass="24767">MSADKKGKKAILFGASGFVGSYLLEGLLNDADYEQVTIVVRKNLNVSHPKLKTLIGDYHSLPGLKDEIVADEVFIALGTTKKNTPDQKIYYQVDHDYPVLAAQIGKERGAKSVFLVSAVGPDAGSSIFYIRTKGETERDVIAQDLLHTHIFRPSMIMGNRKESRTLEKSLIKIFSLINPLFIGPMQKFRGIEGKDIAKAMLAAAKKPAGKVKIYEWKEMKELL</sequence>
<dbReference type="EMBL" id="FUZA01000002">
    <property type="protein sequence ID" value="SKB81208.1"/>
    <property type="molecule type" value="Genomic_DNA"/>
</dbReference>
<dbReference type="Pfam" id="PF01370">
    <property type="entry name" value="Epimerase"/>
    <property type="match status" value="1"/>
</dbReference>
<evidence type="ECO:0000256" key="2">
    <source>
        <dbReference type="ARBA" id="ARBA00023136"/>
    </source>
</evidence>
<dbReference type="OrthoDB" id="9798632at2"/>
<evidence type="ECO:0000313" key="4">
    <source>
        <dbReference type="EMBL" id="SKB81208.1"/>
    </source>
</evidence>
<name>A0A1T5EB28_9BACT</name>
<feature type="domain" description="NAD-dependent epimerase/dehydratase" evidence="3">
    <location>
        <begin position="11"/>
        <end position="122"/>
    </location>
</feature>
<dbReference type="Gene3D" id="3.40.50.720">
    <property type="entry name" value="NAD(P)-binding Rossmann-like Domain"/>
    <property type="match status" value="1"/>
</dbReference>
<dbReference type="STRING" id="651661.SAMN05660293_02294"/>
<proteinExistence type="predicted"/>
<reference evidence="5" key="1">
    <citation type="submission" date="2017-02" db="EMBL/GenBank/DDBJ databases">
        <authorList>
            <person name="Varghese N."/>
            <person name="Submissions S."/>
        </authorList>
    </citation>
    <scope>NUCLEOTIDE SEQUENCE [LARGE SCALE GENOMIC DNA]</scope>
    <source>
        <strain evidence="5">DSM 22270</strain>
    </source>
</reference>
<dbReference type="GO" id="GO:0016020">
    <property type="term" value="C:membrane"/>
    <property type="evidence" value="ECO:0007669"/>
    <property type="project" value="UniProtKB-SubCell"/>
</dbReference>
<evidence type="ECO:0000313" key="5">
    <source>
        <dbReference type="Proteomes" id="UP000190897"/>
    </source>
</evidence>
<gene>
    <name evidence="4" type="ORF">SAMN05660293_02294</name>
</gene>
<evidence type="ECO:0000259" key="3">
    <source>
        <dbReference type="Pfam" id="PF01370"/>
    </source>
</evidence>
<dbReference type="AlphaFoldDB" id="A0A1T5EB28"/>